<keyword evidence="2" id="KW-1185">Reference proteome</keyword>
<protein>
    <submittedName>
        <fullName evidence="1">Uncharacterized protein</fullName>
    </submittedName>
</protein>
<proteinExistence type="predicted"/>
<gene>
    <name evidence="1" type="ORF">SAMN04488047_1536</name>
</gene>
<reference evidence="1 2" key="1">
    <citation type="submission" date="2016-10" db="EMBL/GenBank/DDBJ databases">
        <authorList>
            <person name="de Groot N.N."/>
        </authorList>
    </citation>
    <scope>NUCLEOTIDE SEQUENCE [LARGE SCALE GENOMIC DNA]</scope>
    <source>
        <strain evidence="1 2">DSM 19547</strain>
    </source>
</reference>
<dbReference type="Proteomes" id="UP000199356">
    <property type="component" value="Unassembled WGS sequence"/>
</dbReference>
<organism evidence="1 2">
    <name type="scientific">Tranquillimonas alkanivorans</name>
    <dbReference type="NCBI Taxonomy" id="441119"/>
    <lineage>
        <taxon>Bacteria</taxon>
        <taxon>Pseudomonadati</taxon>
        <taxon>Pseudomonadota</taxon>
        <taxon>Alphaproteobacteria</taxon>
        <taxon>Rhodobacterales</taxon>
        <taxon>Roseobacteraceae</taxon>
        <taxon>Tranquillimonas</taxon>
    </lineage>
</organism>
<dbReference type="OrthoDB" id="7825127at2"/>
<dbReference type="AlphaFoldDB" id="A0A1I5WQG5"/>
<dbReference type="RefSeq" id="WP_143096288.1">
    <property type="nucleotide sequence ID" value="NZ_FOXA01000053.1"/>
</dbReference>
<dbReference type="EMBL" id="FOXA01000053">
    <property type="protein sequence ID" value="SFQ21950.1"/>
    <property type="molecule type" value="Genomic_DNA"/>
</dbReference>
<accession>A0A1I5WQG5</accession>
<sequence>MGRAEPVLAAEGVVALAERVWPAFEHIDTSSGALGSAVRKTLEDLLPILLEAPADAATRASWLERLRLAIFEDGVDYLAPLSNRFGEIAIYTKLVNEHADRDLELVQEAWADLARFSHVPTATLTLSCLLEAERYDELMDLLALRKTRLWFDEKFGAAALLRQGQEDAALALAAKLLEDDRQTWGRHDISRFCEGILRRQGKEDEAYLRFGLSSASGGTWLAIWRDLVKRYPHRDAGAILEGLMALHGRKGKWFAAAKTAGELDIALDCAQDPEAAPATLIRAARDFAVKEPAFAAEVALHASGTSLPDGATRPARRRLTRRWIISSPRAASSTGPAEPSRRYAGFWLQVGPETISCRSGSGRIWRRSRRTTRRGGTNDLPCVNVFAGGLQLGGRPGCSADVAGRIR</sequence>
<evidence type="ECO:0000313" key="2">
    <source>
        <dbReference type="Proteomes" id="UP000199356"/>
    </source>
</evidence>
<evidence type="ECO:0000313" key="1">
    <source>
        <dbReference type="EMBL" id="SFQ21950.1"/>
    </source>
</evidence>
<name>A0A1I5WQG5_9RHOB</name>